<dbReference type="GO" id="GO:0000287">
    <property type="term" value="F:magnesium ion binding"/>
    <property type="evidence" value="ECO:0007669"/>
    <property type="project" value="InterPro"/>
</dbReference>
<dbReference type="InterPro" id="IPR004568">
    <property type="entry name" value="Ppantetheine-prot_Trfase_dom"/>
</dbReference>
<dbReference type="EMBL" id="SWOY01000018">
    <property type="protein sequence ID" value="NFG18831.1"/>
    <property type="molecule type" value="Genomic_DNA"/>
</dbReference>
<accession>A0A6B3YNV6</accession>
<evidence type="ECO:0000256" key="1">
    <source>
        <dbReference type="ARBA" id="ARBA00001946"/>
    </source>
</evidence>
<evidence type="ECO:0000256" key="2">
    <source>
        <dbReference type="ARBA" id="ARBA00010990"/>
    </source>
</evidence>
<dbReference type="Gene3D" id="3.90.470.20">
    <property type="entry name" value="4'-phosphopantetheinyl transferase domain"/>
    <property type="match status" value="2"/>
</dbReference>
<dbReference type="GO" id="GO:0019878">
    <property type="term" value="P:lysine biosynthetic process via aminoadipic acid"/>
    <property type="evidence" value="ECO:0007669"/>
    <property type="project" value="TreeGrafter"/>
</dbReference>
<protein>
    <submittedName>
        <fullName evidence="8">4'-phosphopantetheinyl transferase superfamily protein</fullName>
    </submittedName>
</protein>
<dbReference type="Proteomes" id="UP000478995">
    <property type="component" value="Unassembled WGS sequence"/>
</dbReference>
<dbReference type="GO" id="GO:0006633">
    <property type="term" value="P:fatty acid biosynthetic process"/>
    <property type="evidence" value="ECO:0007669"/>
    <property type="project" value="InterPro"/>
</dbReference>
<feature type="domain" description="4'-phosphopantetheinyl transferase" evidence="6">
    <location>
        <begin position="111"/>
        <end position="213"/>
    </location>
</feature>
<evidence type="ECO:0000259" key="7">
    <source>
        <dbReference type="Pfam" id="PF22624"/>
    </source>
</evidence>
<sequence length="240" mass="28267">MKKDVNEEFMKIYAVKNLDINKEKLCELSLLIDKEKRYKIEKFINKEDKIRTLIGEILVRVIINENLGITNNHITFEKNKYGKPCLKNYENFNFNISHSGDFVACVIDDKPVGIDIEKIKHIEYEDIAKSFFTINEYEYIIKNDPYTPLSKFYKIWTLKESYIKCCGQGLSIPLKSFSIDIDKNKSIKMLNDNNHNGYIFKSFDIDLHYKMAVCSLSKRISRNTIMIDQNSLINRYLDLI</sequence>
<comment type="cofactor">
    <cofactor evidence="1">
        <name>Mg(2+)</name>
        <dbReference type="ChEBI" id="CHEBI:18420"/>
    </cofactor>
</comment>
<dbReference type="InterPro" id="IPR055066">
    <property type="entry name" value="AASDHPPT_N"/>
</dbReference>
<dbReference type="AlphaFoldDB" id="A0A6B3YNV6"/>
<comment type="similarity">
    <text evidence="2">Belongs to the P-Pant transferase superfamily. Gsp/Sfp/HetI/AcpT family.</text>
</comment>
<dbReference type="GO" id="GO:0005829">
    <property type="term" value="C:cytosol"/>
    <property type="evidence" value="ECO:0007669"/>
    <property type="project" value="TreeGrafter"/>
</dbReference>
<dbReference type="RefSeq" id="WP_012704497.1">
    <property type="nucleotide sequence ID" value="NZ_CABMIC010000007.1"/>
</dbReference>
<dbReference type="PANTHER" id="PTHR12215">
    <property type="entry name" value="PHOSPHOPANTETHEINE TRANSFERASE"/>
    <property type="match status" value="1"/>
</dbReference>
<dbReference type="Pfam" id="PF01648">
    <property type="entry name" value="ACPS"/>
    <property type="match status" value="1"/>
</dbReference>
<evidence type="ECO:0000256" key="4">
    <source>
        <dbReference type="ARBA" id="ARBA00022723"/>
    </source>
</evidence>
<evidence type="ECO:0000256" key="5">
    <source>
        <dbReference type="ARBA" id="ARBA00022842"/>
    </source>
</evidence>
<dbReference type="GO" id="GO:0008897">
    <property type="term" value="F:holo-[acyl-carrier-protein] synthase activity"/>
    <property type="evidence" value="ECO:0007669"/>
    <property type="project" value="InterPro"/>
</dbReference>
<dbReference type="InterPro" id="IPR037143">
    <property type="entry name" value="4-PPantetheinyl_Trfase_dom_sf"/>
</dbReference>
<proteinExistence type="inferred from homology"/>
<dbReference type="Pfam" id="PF22624">
    <property type="entry name" value="AASDHPPT_N"/>
    <property type="match status" value="1"/>
</dbReference>
<organism evidence="8 9">
    <name type="scientific">Clostridium botulinum</name>
    <dbReference type="NCBI Taxonomy" id="1491"/>
    <lineage>
        <taxon>Bacteria</taxon>
        <taxon>Bacillati</taxon>
        <taxon>Bacillota</taxon>
        <taxon>Clostridia</taxon>
        <taxon>Eubacteriales</taxon>
        <taxon>Clostridiaceae</taxon>
        <taxon>Clostridium</taxon>
    </lineage>
</organism>
<comment type="caution">
    <text evidence="8">The sequence shown here is derived from an EMBL/GenBank/DDBJ whole genome shotgun (WGS) entry which is preliminary data.</text>
</comment>
<dbReference type="NCBIfam" id="TIGR00556">
    <property type="entry name" value="pantethn_trn"/>
    <property type="match status" value="1"/>
</dbReference>
<dbReference type="SUPFAM" id="SSF56214">
    <property type="entry name" value="4'-phosphopantetheinyl transferase"/>
    <property type="match status" value="2"/>
</dbReference>
<evidence type="ECO:0000313" key="9">
    <source>
        <dbReference type="Proteomes" id="UP000478995"/>
    </source>
</evidence>
<evidence type="ECO:0000256" key="3">
    <source>
        <dbReference type="ARBA" id="ARBA00022679"/>
    </source>
</evidence>
<keyword evidence="5" id="KW-0460">Magnesium</keyword>
<evidence type="ECO:0000259" key="6">
    <source>
        <dbReference type="Pfam" id="PF01648"/>
    </source>
</evidence>
<dbReference type="InterPro" id="IPR050559">
    <property type="entry name" value="P-Pant_transferase_sf"/>
</dbReference>
<dbReference type="InterPro" id="IPR008278">
    <property type="entry name" value="4-PPantetheinyl_Trfase_dom"/>
</dbReference>
<evidence type="ECO:0000313" key="8">
    <source>
        <dbReference type="EMBL" id="NFG18831.1"/>
    </source>
</evidence>
<keyword evidence="4" id="KW-0479">Metal-binding</keyword>
<reference evidence="8 9" key="1">
    <citation type="submission" date="2019-04" db="EMBL/GenBank/DDBJ databases">
        <title>Genome sequencing of Clostridium botulinum Groups I-IV and Clostridium butyricum.</title>
        <authorList>
            <person name="Brunt J."/>
            <person name="Van Vliet A.H.M."/>
            <person name="Stringer S.C."/>
            <person name="Carter A.T."/>
            <person name="Peck M.W."/>
        </authorList>
    </citation>
    <scope>NUCLEOTIDE SEQUENCE [LARGE SCALE GENOMIC DNA]</scope>
    <source>
        <strain evidence="8 9">IFR 18/037</strain>
    </source>
</reference>
<gene>
    <name evidence="8" type="ORF">FC794_19120</name>
</gene>
<dbReference type="PANTHER" id="PTHR12215:SF10">
    <property type="entry name" value="L-AMINOADIPATE-SEMIALDEHYDE DEHYDROGENASE-PHOSPHOPANTETHEINYL TRANSFERASE"/>
    <property type="match status" value="1"/>
</dbReference>
<feature type="domain" description="4'-phosphopantetheinyl transferase N-terminal" evidence="7">
    <location>
        <begin position="25"/>
        <end position="105"/>
    </location>
</feature>
<keyword evidence="3 8" id="KW-0808">Transferase</keyword>
<name>A0A6B3YNV6_CLOBO</name>